<dbReference type="EMBL" id="LFZN01000036">
    <property type="protein sequence ID" value="KXT02902.1"/>
    <property type="molecule type" value="Genomic_DNA"/>
</dbReference>
<name>A0A139HKJ1_9PEZI</name>
<dbReference type="STRING" id="321146.A0A139HKJ1"/>
<gene>
    <name evidence="1" type="ORF">AC578_1855</name>
</gene>
<evidence type="ECO:0000313" key="1">
    <source>
        <dbReference type="EMBL" id="KXT02902.1"/>
    </source>
</evidence>
<dbReference type="OrthoDB" id="408631at2759"/>
<organism evidence="1 2">
    <name type="scientific">Pseudocercospora eumusae</name>
    <dbReference type="NCBI Taxonomy" id="321146"/>
    <lineage>
        <taxon>Eukaryota</taxon>
        <taxon>Fungi</taxon>
        <taxon>Dikarya</taxon>
        <taxon>Ascomycota</taxon>
        <taxon>Pezizomycotina</taxon>
        <taxon>Dothideomycetes</taxon>
        <taxon>Dothideomycetidae</taxon>
        <taxon>Mycosphaerellales</taxon>
        <taxon>Mycosphaerellaceae</taxon>
        <taxon>Pseudocercospora</taxon>
    </lineage>
</organism>
<dbReference type="Proteomes" id="UP000070133">
    <property type="component" value="Unassembled WGS sequence"/>
</dbReference>
<sequence>MADTYDEGARTEEIPAFLSHEQNKVAPILPTDALLSLYEHTRWDSTSYMRYPILSKGPLSAQPPAYIQVDGMDPLRDEALISCSLGFMPGIEPTTKAIGDAMIGVGWLLGKRVMMQERLAAMVPPDGLIWG</sequence>
<comment type="caution">
    <text evidence="1">The sequence shown here is derived from an EMBL/GenBank/DDBJ whole genome shotgun (WGS) entry which is preliminary data.</text>
</comment>
<reference evidence="1 2" key="1">
    <citation type="submission" date="2015-07" db="EMBL/GenBank/DDBJ databases">
        <title>Comparative genomics of the Sigatoka disease complex on banana suggests a link between parallel evolutionary changes in Pseudocercospora fijiensis and Pseudocercospora eumusae and increased virulence on the banana host.</title>
        <authorList>
            <person name="Chang T.-C."/>
            <person name="Salvucci A."/>
            <person name="Crous P.W."/>
            <person name="Stergiopoulos I."/>
        </authorList>
    </citation>
    <scope>NUCLEOTIDE SEQUENCE [LARGE SCALE GENOMIC DNA]</scope>
    <source>
        <strain evidence="1 2">CBS 114824</strain>
    </source>
</reference>
<evidence type="ECO:0000313" key="2">
    <source>
        <dbReference type="Proteomes" id="UP000070133"/>
    </source>
</evidence>
<protein>
    <submittedName>
        <fullName evidence="1">Uncharacterized protein</fullName>
    </submittedName>
</protein>
<keyword evidence="2" id="KW-1185">Reference proteome</keyword>
<dbReference type="AlphaFoldDB" id="A0A139HKJ1"/>
<proteinExistence type="predicted"/>
<accession>A0A139HKJ1</accession>